<proteinExistence type="predicted"/>
<evidence type="ECO:0000313" key="2">
    <source>
        <dbReference type="Proteomes" id="UP000530564"/>
    </source>
</evidence>
<organism evidence="1 2">
    <name type="scientific">Phenylobacterium haematophilum</name>
    <dbReference type="NCBI Taxonomy" id="98513"/>
    <lineage>
        <taxon>Bacteria</taxon>
        <taxon>Pseudomonadati</taxon>
        <taxon>Pseudomonadota</taxon>
        <taxon>Alphaproteobacteria</taxon>
        <taxon>Caulobacterales</taxon>
        <taxon>Caulobacteraceae</taxon>
        <taxon>Phenylobacterium</taxon>
    </lineage>
</organism>
<evidence type="ECO:0008006" key="3">
    <source>
        <dbReference type="Google" id="ProtNLM"/>
    </source>
</evidence>
<dbReference type="SUPFAM" id="SSF53756">
    <property type="entry name" value="UDP-Glycosyltransferase/glycogen phosphorylase"/>
    <property type="match status" value="1"/>
</dbReference>
<protein>
    <recommendedName>
        <fullName evidence="3">Glycosyltransferase</fullName>
    </recommendedName>
</protein>
<dbReference type="RefSeq" id="WP_183772637.1">
    <property type="nucleotide sequence ID" value="NZ_JACIDK010000003.1"/>
</dbReference>
<dbReference type="AlphaFoldDB" id="A0A840A1L9"/>
<reference evidence="1 2" key="1">
    <citation type="submission" date="2020-08" db="EMBL/GenBank/DDBJ databases">
        <title>Genomic Encyclopedia of Type Strains, Phase IV (KMG-IV): sequencing the most valuable type-strain genomes for metagenomic binning, comparative biology and taxonomic classification.</title>
        <authorList>
            <person name="Goeker M."/>
        </authorList>
    </citation>
    <scope>NUCLEOTIDE SEQUENCE [LARGE SCALE GENOMIC DNA]</scope>
    <source>
        <strain evidence="1 2">DSM 21793</strain>
    </source>
</reference>
<comment type="caution">
    <text evidence="1">The sequence shown here is derived from an EMBL/GenBank/DDBJ whole genome shotgun (WGS) entry which is preliminary data.</text>
</comment>
<dbReference type="EMBL" id="JACIDK010000003">
    <property type="protein sequence ID" value="MBB3891553.1"/>
    <property type="molecule type" value="Genomic_DNA"/>
</dbReference>
<gene>
    <name evidence="1" type="ORF">GGQ61_002281</name>
</gene>
<dbReference type="Proteomes" id="UP000530564">
    <property type="component" value="Unassembled WGS sequence"/>
</dbReference>
<dbReference type="Gene3D" id="3.40.50.2000">
    <property type="entry name" value="Glycogen Phosphorylase B"/>
    <property type="match status" value="1"/>
</dbReference>
<keyword evidence="2" id="KW-1185">Reference proteome</keyword>
<evidence type="ECO:0000313" key="1">
    <source>
        <dbReference type="EMBL" id="MBB3891553.1"/>
    </source>
</evidence>
<accession>A0A840A1L9</accession>
<name>A0A840A1L9_9CAUL</name>
<sequence length="625" mass="67620">MAAAASPDRAHRLLVVAMDFDFYRQAHPDLTYADVDPAGHYGLAGWRESRDPAPWFSTDAYLEQNPDVAAAGVNPFVHYLLSGWREGREIAPSIRAGDYFAMLDGAGGGRITAAEHEAAAQFFDPAYYLAMNPDVGAAGGDPLDHFLRLGWREGRDPSYDFSVADYLELNPDVAASGRHPFIHYVVQGRDENRATKADHGFRQQVLATLKPFSERLADARRWARPVDISAAGRLADALRGAPGQGLHITFSQDDYSRSVGGSQLCVQRESAEFARLGRNHLHIHPANGWPTVRSGATETPMGVLLNGERVGAFTPAAIAEALRTVIPPGPRSFAIHNMLGHSSRDVIDIVRSAGLNRGWFWLHDMGSLCAGVHLLRNDVESCGAPPADSAACGICVYGPARAAHVREHQRLFERLDLTIAAPSQVALDAWRAGGRLEAMNERVLPHAELVPTSEPAAAAAAERPFRFAFPGTPSVHKGWPIFRHLAARFADDPRYDFIHLASKPVAGSLARHHPVTVTAAEPLAMRQALLDLEVDAAMVWSLCLETFSFAAYEAAAAGAAVITGPDSGNVAAFVRDTGHGLVLDDEHSLETLFESGAILELGRGARRGQTFDLAFSRLTAELVEP</sequence>